<dbReference type="Proteomes" id="UP000799755">
    <property type="component" value="Unassembled WGS sequence"/>
</dbReference>
<gene>
    <name evidence="1" type="ORF">BDR25DRAFT_353925</name>
</gene>
<reference evidence="1" key="1">
    <citation type="journal article" date="2020" name="Stud. Mycol.">
        <title>101 Dothideomycetes genomes: a test case for predicting lifestyles and emergence of pathogens.</title>
        <authorList>
            <person name="Haridas S."/>
            <person name="Albert R."/>
            <person name="Binder M."/>
            <person name="Bloem J."/>
            <person name="Labutti K."/>
            <person name="Salamov A."/>
            <person name="Andreopoulos B."/>
            <person name="Baker S."/>
            <person name="Barry K."/>
            <person name="Bills G."/>
            <person name="Bluhm B."/>
            <person name="Cannon C."/>
            <person name="Castanera R."/>
            <person name="Culley D."/>
            <person name="Daum C."/>
            <person name="Ezra D."/>
            <person name="Gonzalez J."/>
            <person name="Henrissat B."/>
            <person name="Kuo A."/>
            <person name="Liang C."/>
            <person name="Lipzen A."/>
            <person name="Lutzoni F."/>
            <person name="Magnuson J."/>
            <person name="Mondo S."/>
            <person name="Nolan M."/>
            <person name="Ohm R."/>
            <person name="Pangilinan J."/>
            <person name="Park H.-J."/>
            <person name="Ramirez L."/>
            <person name="Alfaro M."/>
            <person name="Sun H."/>
            <person name="Tritt A."/>
            <person name="Yoshinaga Y."/>
            <person name="Zwiers L.-H."/>
            <person name="Turgeon B."/>
            <person name="Goodwin S."/>
            <person name="Spatafora J."/>
            <person name="Crous P."/>
            <person name="Grigoriev I."/>
        </authorList>
    </citation>
    <scope>NUCLEOTIDE SEQUENCE</scope>
    <source>
        <strain evidence="1">ATCC 200398</strain>
    </source>
</reference>
<comment type="caution">
    <text evidence="1">The sequence shown here is derived from an EMBL/GenBank/DDBJ whole genome shotgun (WGS) entry which is preliminary data.</text>
</comment>
<evidence type="ECO:0000313" key="2">
    <source>
        <dbReference type="Proteomes" id="UP000799755"/>
    </source>
</evidence>
<sequence>MLTKILRMKFIVSFPCRYWLSDPSFRNLKHRIGSSVKLDTTMSVSPHPCTKSISLRFIYRILELQLLKPLNTGIHLGILLERVPERYRAHKIYFDKVMLLGLALKILEKSGRLPPQIYGKDEHLHLEMNDCKDHVVCAPISLSPRQISDLAACDTNLSIVATGLDLDFFSWLSLGLPGRLLECAGLRRSCAMACGLLSWLGRIHSEQEKSGCYGILSDFHRSYFWDETRRGFAIPSKPDSSSIGDAADYEGMKCEVLYYGLDRKSAMVSLLGRLSAARRCFVASLYPYISLISFVNTPQGFGYVMGRY</sequence>
<evidence type="ECO:0000313" key="1">
    <source>
        <dbReference type="EMBL" id="KAF2472223.1"/>
    </source>
</evidence>
<proteinExistence type="predicted"/>
<organism evidence="1 2">
    <name type="scientific">Lindgomyces ingoldianus</name>
    <dbReference type="NCBI Taxonomy" id="673940"/>
    <lineage>
        <taxon>Eukaryota</taxon>
        <taxon>Fungi</taxon>
        <taxon>Dikarya</taxon>
        <taxon>Ascomycota</taxon>
        <taxon>Pezizomycotina</taxon>
        <taxon>Dothideomycetes</taxon>
        <taxon>Pleosporomycetidae</taxon>
        <taxon>Pleosporales</taxon>
        <taxon>Lindgomycetaceae</taxon>
        <taxon>Lindgomyces</taxon>
    </lineage>
</organism>
<keyword evidence="2" id="KW-1185">Reference proteome</keyword>
<accession>A0ACB6R071</accession>
<dbReference type="EMBL" id="MU003503">
    <property type="protein sequence ID" value="KAF2472223.1"/>
    <property type="molecule type" value="Genomic_DNA"/>
</dbReference>
<protein>
    <submittedName>
        <fullName evidence="1">Uncharacterized protein</fullName>
    </submittedName>
</protein>
<name>A0ACB6R071_9PLEO</name>